<evidence type="ECO:0000259" key="1">
    <source>
        <dbReference type="Pfam" id="PF17790"/>
    </source>
</evidence>
<keyword evidence="3" id="KW-1185">Reference proteome</keyword>
<evidence type="ECO:0000313" key="2">
    <source>
        <dbReference type="EMBL" id="TNN26453.1"/>
    </source>
</evidence>
<evidence type="ECO:0000313" key="3">
    <source>
        <dbReference type="Proteomes" id="UP000314294"/>
    </source>
</evidence>
<dbReference type="Gene3D" id="2.60.40.1930">
    <property type="match status" value="2"/>
</dbReference>
<gene>
    <name evidence="2" type="primary">c3_5</name>
    <name evidence="2" type="ORF">EYF80_063410</name>
</gene>
<dbReference type="InterPro" id="IPR050473">
    <property type="entry name" value="A2M/Complement_sys"/>
</dbReference>
<dbReference type="AlphaFoldDB" id="A0A4Z2ECK2"/>
<comment type="caution">
    <text evidence="2">The sequence shown here is derived from an EMBL/GenBank/DDBJ whole genome shotgun (WGS) entry which is preliminary data.</text>
</comment>
<accession>A0A4Z2ECK2</accession>
<sequence length="148" mass="16409">MSAPNMLRVGVVENIFVECQDCNGDDIIVRISVMNHPSKKTLLAATSVTLNADNNFQQLGQITIPGADFSKDANVKQHVHLQAQFPDQLLEQIVLVSFQSGYIFIQTDKTLYTPNSKVLYRMFGVTPAMEPVERNLANASISIDIEVL</sequence>
<dbReference type="InterPro" id="IPR041425">
    <property type="entry name" value="C3/4/5_MG1"/>
</dbReference>
<reference evidence="2 3" key="1">
    <citation type="submission" date="2019-03" db="EMBL/GenBank/DDBJ databases">
        <title>First draft genome of Liparis tanakae, snailfish: a comprehensive survey of snailfish specific genes.</title>
        <authorList>
            <person name="Kim W."/>
            <person name="Song I."/>
            <person name="Jeong J.-H."/>
            <person name="Kim D."/>
            <person name="Kim S."/>
            <person name="Ryu S."/>
            <person name="Song J.Y."/>
            <person name="Lee S.K."/>
        </authorList>
    </citation>
    <scope>NUCLEOTIDE SEQUENCE [LARGE SCALE GENOMIC DNA]</scope>
    <source>
        <tissue evidence="2">Muscle</tissue>
    </source>
</reference>
<dbReference type="OrthoDB" id="6359008at2759"/>
<feature type="domain" description="Complement C3/4/5 macroglobulin" evidence="1">
    <location>
        <begin position="1"/>
        <end position="97"/>
    </location>
</feature>
<name>A0A4Z2ECK2_9TELE</name>
<dbReference type="EMBL" id="SRLO01010229">
    <property type="protein sequence ID" value="TNN26453.1"/>
    <property type="molecule type" value="Genomic_DNA"/>
</dbReference>
<protein>
    <submittedName>
        <fullName evidence="2">Complement C3</fullName>
    </submittedName>
</protein>
<proteinExistence type="predicted"/>
<dbReference type="PANTHER" id="PTHR11412:SF81">
    <property type="entry name" value="COMPLEMENT C3"/>
    <property type="match status" value="1"/>
</dbReference>
<dbReference type="Proteomes" id="UP000314294">
    <property type="component" value="Unassembled WGS sequence"/>
</dbReference>
<organism evidence="2 3">
    <name type="scientific">Liparis tanakae</name>
    <name type="common">Tanaka's snailfish</name>
    <dbReference type="NCBI Taxonomy" id="230148"/>
    <lineage>
        <taxon>Eukaryota</taxon>
        <taxon>Metazoa</taxon>
        <taxon>Chordata</taxon>
        <taxon>Craniata</taxon>
        <taxon>Vertebrata</taxon>
        <taxon>Euteleostomi</taxon>
        <taxon>Actinopterygii</taxon>
        <taxon>Neopterygii</taxon>
        <taxon>Teleostei</taxon>
        <taxon>Neoteleostei</taxon>
        <taxon>Acanthomorphata</taxon>
        <taxon>Eupercaria</taxon>
        <taxon>Perciformes</taxon>
        <taxon>Cottioidei</taxon>
        <taxon>Cottales</taxon>
        <taxon>Liparidae</taxon>
        <taxon>Liparis</taxon>
    </lineage>
</organism>
<dbReference type="Pfam" id="PF17790">
    <property type="entry name" value="MG1"/>
    <property type="match status" value="1"/>
</dbReference>
<dbReference type="PANTHER" id="PTHR11412">
    <property type="entry name" value="MACROGLOBULIN / COMPLEMENT"/>
    <property type="match status" value="1"/>
</dbReference>